<keyword evidence="2" id="KW-1185">Reference proteome</keyword>
<name>A0A1Z3CID8_FUSNP</name>
<sequence>MADFYVDSSGFKRYKNSKRLMFNPELFPNHKTKWSKEDEIDLVGYRQTMKWEDIALMLGRTPGVCMEKMRSIKRNGKYNLYLKKFKEI</sequence>
<dbReference type="Proteomes" id="UP000196759">
    <property type="component" value="Chromosome"/>
</dbReference>
<evidence type="ECO:0000313" key="1">
    <source>
        <dbReference type="EMBL" id="ASC03379.1"/>
    </source>
</evidence>
<evidence type="ECO:0008006" key="3">
    <source>
        <dbReference type="Google" id="ProtNLM"/>
    </source>
</evidence>
<dbReference type="AlphaFoldDB" id="A0A1Z3CID8"/>
<gene>
    <name evidence="1" type="ORF">CBG50_08820</name>
</gene>
<dbReference type="EMBL" id="CP021934">
    <property type="protein sequence ID" value="ASC03379.1"/>
    <property type="molecule type" value="Genomic_DNA"/>
</dbReference>
<proteinExistence type="predicted"/>
<evidence type="ECO:0000313" key="2">
    <source>
        <dbReference type="Proteomes" id="UP000196759"/>
    </source>
</evidence>
<dbReference type="GeneID" id="79810258"/>
<organism evidence="1 2">
    <name type="scientific">Fusobacterium nucleatum subsp. polymorphum</name>
    <name type="common">Fusobacterium polymorphum</name>
    <dbReference type="NCBI Taxonomy" id="76857"/>
    <lineage>
        <taxon>Bacteria</taxon>
        <taxon>Fusobacteriati</taxon>
        <taxon>Fusobacteriota</taxon>
        <taxon>Fusobacteriia</taxon>
        <taxon>Fusobacteriales</taxon>
        <taxon>Fusobacteriaceae</taxon>
        <taxon>Fusobacterium</taxon>
    </lineage>
</organism>
<dbReference type="RefSeq" id="WP_029599270.1">
    <property type="nucleotide sequence ID" value="NZ_CP021934.1"/>
</dbReference>
<reference evidence="1 2" key="1">
    <citation type="submission" date="2017-06" db="EMBL/GenBank/DDBJ databases">
        <title>Draft genome sequence of Fusobacterium nucleatum subsp. polymorphum KCOM 1260 (=ChDC F218).</title>
        <authorList>
            <person name="Kook J.-K."/>
            <person name="Park S.-N."/>
            <person name="Lim Y.K."/>
            <person name="Roh H."/>
        </authorList>
    </citation>
    <scope>NUCLEOTIDE SEQUENCE [LARGE SCALE GENOMIC DNA]</scope>
    <source>
        <strain evidence="2">KCOM 1260 (ChDC F218)</strain>
    </source>
</reference>
<protein>
    <recommendedName>
        <fullName evidence="3">Myb-like domain-containing protein</fullName>
    </recommendedName>
</protein>
<accession>A0A1Z3CID8</accession>